<reference evidence="1" key="1">
    <citation type="journal article" date="2019" name="bioRxiv">
        <title>The Genome of the Zebra Mussel, Dreissena polymorpha: A Resource for Invasive Species Research.</title>
        <authorList>
            <person name="McCartney M.A."/>
            <person name="Auch B."/>
            <person name="Kono T."/>
            <person name="Mallez S."/>
            <person name="Zhang Y."/>
            <person name="Obille A."/>
            <person name="Becker A."/>
            <person name="Abrahante J.E."/>
            <person name="Garbe J."/>
            <person name="Badalamenti J.P."/>
            <person name="Herman A."/>
            <person name="Mangelson H."/>
            <person name="Liachko I."/>
            <person name="Sullivan S."/>
            <person name="Sone E.D."/>
            <person name="Koren S."/>
            <person name="Silverstein K.A.T."/>
            <person name="Beckman K.B."/>
            <person name="Gohl D.M."/>
        </authorList>
    </citation>
    <scope>NUCLEOTIDE SEQUENCE</scope>
    <source>
        <strain evidence="1">Duluth1</strain>
        <tissue evidence="1">Whole animal</tissue>
    </source>
</reference>
<sequence length="58" mass="6608">MKRRVKAASITFLNTETNLAGKTLTTRFTDSQEPGQTTSVHMEDFDQTYCNISLCRSY</sequence>
<gene>
    <name evidence="1" type="ORF">DPMN_179935</name>
</gene>
<protein>
    <submittedName>
        <fullName evidence="1">Uncharacterized protein</fullName>
    </submittedName>
</protein>
<dbReference type="AlphaFoldDB" id="A0A9D4IK07"/>
<evidence type="ECO:0000313" key="2">
    <source>
        <dbReference type="Proteomes" id="UP000828390"/>
    </source>
</evidence>
<reference evidence="1" key="2">
    <citation type="submission" date="2020-11" db="EMBL/GenBank/DDBJ databases">
        <authorList>
            <person name="McCartney M.A."/>
            <person name="Auch B."/>
            <person name="Kono T."/>
            <person name="Mallez S."/>
            <person name="Becker A."/>
            <person name="Gohl D.M."/>
            <person name="Silverstein K.A.T."/>
            <person name="Koren S."/>
            <person name="Bechman K.B."/>
            <person name="Herman A."/>
            <person name="Abrahante J.E."/>
            <person name="Garbe J."/>
        </authorList>
    </citation>
    <scope>NUCLEOTIDE SEQUENCE</scope>
    <source>
        <strain evidence="1">Duluth1</strain>
        <tissue evidence="1">Whole animal</tissue>
    </source>
</reference>
<organism evidence="1 2">
    <name type="scientific">Dreissena polymorpha</name>
    <name type="common">Zebra mussel</name>
    <name type="synonym">Mytilus polymorpha</name>
    <dbReference type="NCBI Taxonomy" id="45954"/>
    <lineage>
        <taxon>Eukaryota</taxon>
        <taxon>Metazoa</taxon>
        <taxon>Spiralia</taxon>
        <taxon>Lophotrochozoa</taxon>
        <taxon>Mollusca</taxon>
        <taxon>Bivalvia</taxon>
        <taxon>Autobranchia</taxon>
        <taxon>Heteroconchia</taxon>
        <taxon>Euheterodonta</taxon>
        <taxon>Imparidentia</taxon>
        <taxon>Neoheterodontei</taxon>
        <taxon>Myida</taxon>
        <taxon>Dreissenoidea</taxon>
        <taxon>Dreissenidae</taxon>
        <taxon>Dreissena</taxon>
    </lineage>
</organism>
<evidence type="ECO:0000313" key="1">
    <source>
        <dbReference type="EMBL" id="KAH3778476.1"/>
    </source>
</evidence>
<dbReference type="Proteomes" id="UP000828390">
    <property type="component" value="Unassembled WGS sequence"/>
</dbReference>
<dbReference type="EMBL" id="JAIWYP010000009">
    <property type="protein sequence ID" value="KAH3778476.1"/>
    <property type="molecule type" value="Genomic_DNA"/>
</dbReference>
<keyword evidence="2" id="KW-1185">Reference proteome</keyword>
<name>A0A9D4IK07_DREPO</name>
<proteinExistence type="predicted"/>
<comment type="caution">
    <text evidence="1">The sequence shown here is derived from an EMBL/GenBank/DDBJ whole genome shotgun (WGS) entry which is preliminary data.</text>
</comment>
<accession>A0A9D4IK07</accession>